<protein>
    <submittedName>
        <fullName evidence="8">M48 family metallopeptidase</fullName>
    </submittedName>
</protein>
<dbReference type="CDD" id="cd07324">
    <property type="entry name" value="M48C_Oma1-like"/>
    <property type="match status" value="1"/>
</dbReference>
<dbReference type="Gene3D" id="3.30.2010.10">
    <property type="entry name" value="Metalloproteases ('zincins'), catalytic domain"/>
    <property type="match status" value="1"/>
</dbReference>
<name>A0ABW6C087_9BACT</name>
<evidence type="ECO:0000256" key="6">
    <source>
        <dbReference type="RuleBase" id="RU003983"/>
    </source>
</evidence>
<feature type="domain" description="Peptidase M48" evidence="7">
    <location>
        <begin position="2"/>
        <end position="224"/>
    </location>
</feature>
<evidence type="ECO:0000313" key="8">
    <source>
        <dbReference type="EMBL" id="MFD3002602.1"/>
    </source>
</evidence>
<dbReference type="PANTHER" id="PTHR22726:SF1">
    <property type="entry name" value="METALLOENDOPEPTIDASE OMA1, MITOCHONDRIAL"/>
    <property type="match status" value="1"/>
</dbReference>
<comment type="caution">
    <text evidence="8">The sequence shown here is derived from an EMBL/GenBank/DDBJ whole genome shotgun (WGS) entry which is preliminary data.</text>
</comment>
<dbReference type="PANTHER" id="PTHR22726">
    <property type="entry name" value="METALLOENDOPEPTIDASE OMA1"/>
    <property type="match status" value="1"/>
</dbReference>
<evidence type="ECO:0000259" key="7">
    <source>
        <dbReference type="Pfam" id="PF01435"/>
    </source>
</evidence>
<dbReference type="EMBL" id="JBHUOX010000018">
    <property type="protein sequence ID" value="MFD3002602.1"/>
    <property type="molecule type" value="Genomic_DNA"/>
</dbReference>
<sequence>MEPYIQSVFREVLKANSDLPNTKLILSRSPVENAYALADGTVFFNIGLLAKLENESQIAFIICHELAHIKLRHMERGIKESLDAFYSKDFKKQYRQTAKEEYNRNSKMGALLQGLSLANLQHKRSFEKQADSLGYIFLSKTKYSTAEVYTALQALDVIDAPYSTRKLDLGSLFSCPDFNYNYEQEHAKASSIFDVVEATSALPDNPDTLRTHPDCQKRMLYIRELEQVIPVDASRQTFQTSQLESIKLLCKREVVQSLYDMQQYDYALFNALLLLREQPESNYLKSMVMLCLFELKRHLLLHRFAEVVSVASAYHPENFQQLLRVLHNLNTSDFKGISNCFAQKMPIEEGTQEHLLAAQYASAVLREDTEEAQQTKKIYLDKHKEGRFRKMLLSANLK</sequence>
<evidence type="ECO:0000256" key="2">
    <source>
        <dbReference type="ARBA" id="ARBA00022723"/>
    </source>
</evidence>
<evidence type="ECO:0000256" key="3">
    <source>
        <dbReference type="ARBA" id="ARBA00022801"/>
    </source>
</evidence>
<dbReference type="InterPro" id="IPR051156">
    <property type="entry name" value="Mito/Outer_Membr_Metalloprot"/>
</dbReference>
<keyword evidence="9" id="KW-1185">Reference proteome</keyword>
<keyword evidence="3 6" id="KW-0378">Hydrolase</keyword>
<keyword evidence="2" id="KW-0479">Metal-binding</keyword>
<keyword evidence="1 6" id="KW-0645">Protease</keyword>
<organism evidence="8 9">
    <name type="scientific">Pontibacter toksunensis</name>
    <dbReference type="NCBI Taxonomy" id="1332631"/>
    <lineage>
        <taxon>Bacteria</taxon>
        <taxon>Pseudomonadati</taxon>
        <taxon>Bacteroidota</taxon>
        <taxon>Cytophagia</taxon>
        <taxon>Cytophagales</taxon>
        <taxon>Hymenobacteraceae</taxon>
        <taxon>Pontibacter</taxon>
    </lineage>
</organism>
<dbReference type="RefSeq" id="WP_377488307.1">
    <property type="nucleotide sequence ID" value="NZ_JBHUOX010000018.1"/>
</dbReference>
<dbReference type="Pfam" id="PF01435">
    <property type="entry name" value="Peptidase_M48"/>
    <property type="match status" value="1"/>
</dbReference>
<keyword evidence="5 6" id="KW-0482">Metalloprotease</keyword>
<dbReference type="Proteomes" id="UP001597641">
    <property type="component" value="Unassembled WGS sequence"/>
</dbReference>
<keyword evidence="4 6" id="KW-0862">Zinc</keyword>
<accession>A0ABW6C087</accession>
<comment type="cofactor">
    <cofactor evidence="6">
        <name>Zn(2+)</name>
        <dbReference type="ChEBI" id="CHEBI:29105"/>
    </cofactor>
    <text evidence="6">Binds 1 zinc ion per subunit.</text>
</comment>
<evidence type="ECO:0000256" key="1">
    <source>
        <dbReference type="ARBA" id="ARBA00022670"/>
    </source>
</evidence>
<reference evidence="9" key="1">
    <citation type="journal article" date="2019" name="Int. J. Syst. Evol. Microbiol.">
        <title>The Global Catalogue of Microorganisms (GCM) 10K type strain sequencing project: providing services to taxonomists for standard genome sequencing and annotation.</title>
        <authorList>
            <consortium name="The Broad Institute Genomics Platform"/>
            <consortium name="The Broad Institute Genome Sequencing Center for Infectious Disease"/>
            <person name="Wu L."/>
            <person name="Ma J."/>
        </authorList>
    </citation>
    <scope>NUCLEOTIDE SEQUENCE [LARGE SCALE GENOMIC DNA]</scope>
    <source>
        <strain evidence="9">KCTC 23984</strain>
    </source>
</reference>
<evidence type="ECO:0000256" key="4">
    <source>
        <dbReference type="ARBA" id="ARBA00022833"/>
    </source>
</evidence>
<dbReference type="InterPro" id="IPR001915">
    <property type="entry name" value="Peptidase_M48"/>
</dbReference>
<comment type="similarity">
    <text evidence="6">Belongs to the peptidase M48 family.</text>
</comment>
<proteinExistence type="inferred from homology"/>
<gene>
    <name evidence="8" type="ORF">ACFS7Z_19685</name>
</gene>
<evidence type="ECO:0000313" key="9">
    <source>
        <dbReference type="Proteomes" id="UP001597641"/>
    </source>
</evidence>
<evidence type="ECO:0000256" key="5">
    <source>
        <dbReference type="ARBA" id="ARBA00023049"/>
    </source>
</evidence>